<feature type="region of interest" description="Disordered" evidence="1">
    <location>
        <begin position="24"/>
        <end position="48"/>
    </location>
</feature>
<protein>
    <submittedName>
        <fullName evidence="4">DUF305 domain-containing protein</fullName>
    </submittedName>
</protein>
<dbReference type="Gene3D" id="1.20.1260.10">
    <property type="match status" value="1"/>
</dbReference>
<feature type="domain" description="DUF305" evidence="3">
    <location>
        <begin position="58"/>
        <end position="203"/>
    </location>
</feature>
<feature type="signal peptide" evidence="2">
    <location>
        <begin position="1"/>
        <end position="19"/>
    </location>
</feature>
<dbReference type="Proteomes" id="UP000065151">
    <property type="component" value="Chromosome"/>
</dbReference>
<feature type="chain" id="PRO_5039377090" evidence="2">
    <location>
        <begin position="20"/>
        <end position="206"/>
    </location>
</feature>
<proteinExistence type="predicted"/>
<dbReference type="STRING" id="121292.AU252_15160"/>
<dbReference type="InterPro" id="IPR005183">
    <property type="entry name" value="DUF305_CopM-like"/>
</dbReference>
<sequence>MKKTLTLSALTIAAAIALAGCSTGSTGSDGSSMPNMTHGGSGMHSSSAPAAAEFNEADAVFAQLMIRHHAQAVEMSDLMLEKEGIPATVTDLATRIKAAQGPEIEKMTAWLKSWNQPTEMPSGMAGGHSMSGMMGQEDMTALRAGQGTEAAKLFLTQMIAHHEGAVTMAKTESTDGKYPEAVQLAKDIVTAQETEIQEMKDLLATL</sequence>
<dbReference type="Pfam" id="PF03713">
    <property type="entry name" value="DUF305"/>
    <property type="match status" value="1"/>
</dbReference>
<dbReference type="EMBL" id="CP013747">
    <property type="protein sequence ID" value="ALV42320.1"/>
    <property type="molecule type" value="Genomic_DNA"/>
</dbReference>
<dbReference type="KEGG" id="psul:AU252_15160"/>
<dbReference type="RefSeq" id="WP_058931437.1">
    <property type="nucleotide sequence ID" value="NZ_CP013747.1"/>
</dbReference>
<evidence type="ECO:0000313" key="5">
    <source>
        <dbReference type="Proteomes" id="UP000065151"/>
    </source>
</evidence>
<dbReference type="PANTHER" id="PTHR36933:SF1">
    <property type="entry name" value="SLL0788 PROTEIN"/>
    <property type="match status" value="1"/>
</dbReference>
<accession>A0A0U3PA77</accession>
<evidence type="ECO:0000259" key="3">
    <source>
        <dbReference type="Pfam" id="PF03713"/>
    </source>
</evidence>
<evidence type="ECO:0000256" key="1">
    <source>
        <dbReference type="SAM" id="MobiDB-lite"/>
    </source>
</evidence>
<dbReference type="InterPro" id="IPR012347">
    <property type="entry name" value="Ferritin-like"/>
</dbReference>
<name>A0A0U3PA77_9MICC</name>
<gene>
    <name evidence="4" type="ORF">AU252_15160</name>
</gene>
<evidence type="ECO:0000313" key="4">
    <source>
        <dbReference type="EMBL" id="ALV42320.1"/>
    </source>
</evidence>
<evidence type="ECO:0000256" key="2">
    <source>
        <dbReference type="SAM" id="SignalP"/>
    </source>
</evidence>
<reference evidence="4 5" key="1">
    <citation type="submission" date="2015-12" db="EMBL/GenBank/DDBJ databases">
        <authorList>
            <person name="Shamseldin A."/>
            <person name="Moawad H."/>
            <person name="Abd El-Rahim W.M."/>
            <person name="Sadowsky M.J."/>
        </authorList>
    </citation>
    <scope>NUCLEOTIDE SEQUENCE [LARGE SCALE GENOMIC DNA]</scope>
    <source>
        <strain evidence="4 5">Ar51</strain>
    </source>
</reference>
<dbReference type="AlphaFoldDB" id="A0A0U3PA77"/>
<keyword evidence="2" id="KW-0732">Signal</keyword>
<dbReference type="PROSITE" id="PS51257">
    <property type="entry name" value="PROKAR_LIPOPROTEIN"/>
    <property type="match status" value="1"/>
</dbReference>
<organism evidence="4">
    <name type="scientific">Pseudarthrobacter sulfonivorans</name>
    <dbReference type="NCBI Taxonomy" id="121292"/>
    <lineage>
        <taxon>Bacteria</taxon>
        <taxon>Bacillati</taxon>
        <taxon>Actinomycetota</taxon>
        <taxon>Actinomycetes</taxon>
        <taxon>Micrococcales</taxon>
        <taxon>Micrococcaceae</taxon>
        <taxon>Pseudarthrobacter</taxon>
    </lineage>
</organism>
<dbReference type="PANTHER" id="PTHR36933">
    <property type="entry name" value="SLL0788 PROTEIN"/>
    <property type="match status" value="1"/>
</dbReference>